<gene>
    <name evidence="2" type="ORF">JQU52_05825</name>
</gene>
<reference evidence="2" key="1">
    <citation type="submission" date="2021-02" db="EMBL/GenBank/DDBJ databases">
        <title>Neisseriaceae sp. 26B isolated from the cloaca of a Common Toad-headed Turtle (Mesoclemmys nasuta).</title>
        <authorList>
            <person name="Spergser J."/>
            <person name="Busse H.-J."/>
        </authorList>
    </citation>
    <scope>NUCLEOTIDE SEQUENCE</scope>
    <source>
        <strain evidence="2">26B</strain>
    </source>
</reference>
<evidence type="ECO:0000256" key="1">
    <source>
        <dbReference type="SAM" id="Phobius"/>
    </source>
</evidence>
<proteinExistence type="predicted"/>
<name>A0A892ZI70_9NEIS</name>
<evidence type="ECO:0000313" key="3">
    <source>
        <dbReference type="Proteomes" id="UP000653156"/>
    </source>
</evidence>
<keyword evidence="3" id="KW-1185">Reference proteome</keyword>
<keyword evidence="1" id="KW-0812">Transmembrane</keyword>
<evidence type="ECO:0000313" key="2">
    <source>
        <dbReference type="EMBL" id="QRQ82891.1"/>
    </source>
</evidence>
<feature type="transmembrane region" description="Helical" evidence="1">
    <location>
        <begin position="119"/>
        <end position="143"/>
    </location>
</feature>
<accession>A0A892ZI70</accession>
<dbReference type="EMBL" id="CP069798">
    <property type="protein sequence ID" value="QRQ82891.1"/>
    <property type="molecule type" value="Genomic_DNA"/>
</dbReference>
<protein>
    <submittedName>
        <fullName evidence="2">Uncharacterized protein</fullName>
    </submittedName>
</protein>
<dbReference type="KEGG" id="ptes:JQU52_05825"/>
<keyword evidence="1" id="KW-1133">Transmembrane helix</keyword>
<keyword evidence="1" id="KW-0472">Membrane</keyword>
<dbReference type="AlphaFoldDB" id="A0A892ZI70"/>
<dbReference type="RefSeq" id="WP_230340188.1">
    <property type="nucleotide sequence ID" value="NZ_CP069798.1"/>
</dbReference>
<organism evidence="2 3">
    <name type="scientific">Paralysiella testudinis</name>
    <dbReference type="NCBI Taxonomy" id="2809020"/>
    <lineage>
        <taxon>Bacteria</taxon>
        <taxon>Pseudomonadati</taxon>
        <taxon>Pseudomonadota</taxon>
        <taxon>Betaproteobacteria</taxon>
        <taxon>Neisseriales</taxon>
        <taxon>Neisseriaceae</taxon>
        <taxon>Paralysiella</taxon>
    </lineage>
</organism>
<dbReference type="Proteomes" id="UP000653156">
    <property type="component" value="Chromosome"/>
</dbReference>
<sequence length="144" mass="16454">MHPIPSNEEVRRQATVDIGETVAPDDPIMAVLLMLHREFAQNRSMRQDFEQQFEDNTLKVLKSIDTLNRLRKELLLELLNQNKQALDETEGRLYAAISAKVAREQQTQLADWWHGRQRWLLAATAVCAASSLASLMVLLAVLFK</sequence>